<protein>
    <submittedName>
        <fullName evidence="5">DUF2608 domain-containing protein</fullName>
    </submittedName>
</protein>
<dbReference type="InterPro" id="IPR023214">
    <property type="entry name" value="HAD_sf"/>
</dbReference>
<evidence type="ECO:0000256" key="1">
    <source>
        <dbReference type="ARBA" id="ARBA00022723"/>
    </source>
</evidence>
<dbReference type="RefSeq" id="WP_023302180.1">
    <property type="nucleotide sequence ID" value="NZ_AP022527.1"/>
</dbReference>
<keyword evidence="2 3" id="KW-0732">Signal</keyword>
<evidence type="ECO:0000313" key="7">
    <source>
        <dbReference type="Proteomes" id="UP000283322"/>
    </source>
</evidence>
<dbReference type="InterPro" id="IPR022565">
    <property type="entry name" value="DUF2608"/>
</dbReference>
<name>A0A164G570_KLEPN</name>
<dbReference type="Gene3D" id="3.40.50.1000">
    <property type="entry name" value="HAD superfamily/HAD-like"/>
    <property type="match status" value="1"/>
</dbReference>
<reference evidence="4 6" key="1">
    <citation type="journal article" date="2017" name="J. Infect. Dis.">
        <title>An Analysis of the Epidemic of Klebsiella pneumoniae Carbapenemase-Producing K. pneumoniae: Convergence of Two Evolutionary Mechanisms Creates the Perfect Storm.</title>
        <authorList>
            <person name="Rojas L.J."/>
            <person name="Weinstock G.M."/>
            <person name="De La Cadena E."/>
            <person name="Diaz L."/>
            <person name="Rios R."/>
            <person name="Hanson B.M."/>
            <person name="Brown J.S."/>
            <person name="Vats P."/>
            <person name="Phillips D.S."/>
            <person name="Nguyen H."/>
            <person name="Hujer K.M."/>
            <person name="Correa A."/>
            <person name="Adams M.D."/>
            <person name="Perez F."/>
            <person name="Sodergren E."/>
            <person name="Narechania A."/>
            <person name="Planet P.J."/>
            <person name="Villegas M.V."/>
            <person name="Bonomo R.A."/>
            <person name="Arias C.A."/>
        </authorList>
    </citation>
    <scope>NUCLEOTIDE SEQUENCE [LARGE SCALE GENOMIC DNA]</scope>
    <source>
        <strain evidence="4 6">COL-Kpn30</strain>
    </source>
</reference>
<feature type="chain" id="PRO_5015051829" evidence="3">
    <location>
        <begin position="23"/>
        <end position="291"/>
    </location>
</feature>
<evidence type="ECO:0000256" key="3">
    <source>
        <dbReference type="SAM" id="SignalP"/>
    </source>
</evidence>
<comment type="caution">
    <text evidence="5">The sequence shown here is derived from an EMBL/GenBank/DDBJ whole genome shotgun (WGS) entry which is preliminary data.</text>
</comment>
<dbReference type="InterPro" id="IPR036412">
    <property type="entry name" value="HAD-like_sf"/>
</dbReference>
<sequence length="291" mass="32926">MIKVYRYAIALSLLSYIPLSLAEVTTVESDSYETVGNIIKKKDARYHPENVLLVFDIDNTVLTGQLEVGSDIWYQWQTNKLPLKPSPEQKVSCLYEDSIALLYNIGTMTLTEPGLAEQIKSWQEKHSVFALTSRAPDTRYATERELKKNGINFSVSPLKLLNESDAPLYEGRLKRSYIYGNGIMLSSGQDKGVILDFLLDKTQRKFNSIVFVDDSIANINAMKNMLASDKYKNVDSVLVHYTKVESDLIKKQGAVLTAEQAQRMSSEWTKLSSTLQSIFPDRVQSCRSDKK</sequence>
<gene>
    <name evidence="4" type="ORF">B6I68_31410</name>
    <name evidence="5" type="ORF">BL124_00023130</name>
</gene>
<dbReference type="Pfam" id="PF11019">
    <property type="entry name" value="DUF2608"/>
    <property type="match status" value="1"/>
</dbReference>
<accession>A0A164G570</accession>
<evidence type="ECO:0000256" key="2">
    <source>
        <dbReference type="ARBA" id="ARBA00022729"/>
    </source>
</evidence>
<proteinExistence type="predicted"/>
<dbReference type="AlphaFoldDB" id="A0A164G570"/>
<dbReference type="Proteomes" id="UP000283322">
    <property type="component" value="Unassembled WGS sequence"/>
</dbReference>
<dbReference type="EMBL" id="MPYG04000165">
    <property type="protein sequence ID" value="ROG90812.1"/>
    <property type="molecule type" value="Genomic_DNA"/>
</dbReference>
<feature type="signal peptide" evidence="3">
    <location>
        <begin position="1"/>
        <end position="22"/>
    </location>
</feature>
<evidence type="ECO:0000313" key="4">
    <source>
        <dbReference type="EMBL" id="PLE23798.1"/>
    </source>
</evidence>
<evidence type="ECO:0000313" key="5">
    <source>
        <dbReference type="EMBL" id="ROG90812.1"/>
    </source>
</evidence>
<dbReference type="SUPFAM" id="SSF56784">
    <property type="entry name" value="HAD-like"/>
    <property type="match status" value="1"/>
</dbReference>
<dbReference type="Proteomes" id="UP000234439">
    <property type="component" value="Unassembled WGS sequence"/>
</dbReference>
<evidence type="ECO:0000313" key="6">
    <source>
        <dbReference type="Proteomes" id="UP000234439"/>
    </source>
</evidence>
<organism evidence="5 7">
    <name type="scientific">Klebsiella pneumoniae</name>
    <dbReference type="NCBI Taxonomy" id="573"/>
    <lineage>
        <taxon>Bacteria</taxon>
        <taxon>Pseudomonadati</taxon>
        <taxon>Pseudomonadota</taxon>
        <taxon>Gammaproteobacteria</taxon>
        <taxon>Enterobacterales</taxon>
        <taxon>Enterobacteriaceae</taxon>
        <taxon>Klebsiella/Raoultella group</taxon>
        <taxon>Klebsiella</taxon>
        <taxon>Klebsiella pneumoniae complex</taxon>
    </lineage>
</organism>
<dbReference type="GO" id="GO:0046872">
    <property type="term" value="F:metal ion binding"/>
    <property type="evidence" value="ECO:0007669"/>
    <property type="project" value="UniProtKB-KW"/>
</dbReference>
<keyword evidence="1" id="KW-0479">Metal-binding</keyword>
<dbReference type="EMBL" id="NCMJ01000300">
    <property type="protein sequence ID" value="PLE23798.1"/>
    <property type="molecule type" value="Genomic_DNA"/>
</dbReference>
<reference evidence="5 7" key="2">
    <citation type="submission" date="2018-10" db="EMBL/GenBank/DDBJ databases">
        <authorList>
            <person name="Vanduin D."/>
            <person name="Fouts D."/>
            <person name="Wright M."/>
            <person name="Sutton G."/>
            <person name="Nguyen K."/>
            <person name="Kreiswirth B."/>
            <person name="Chen L."/>
            <person name="Rojas L."/>
            <person name="Hujer A."/>
            <person name="Hujer K."/>
            <person name="Bonomo R."/>
            <person name="Adams M."/>
        </authorList>
    </citation>
    <scope>NUCLEOTIDE SEQUENCE [LARGE SCALE GENOMIC DNA]</scope>
    <source>
        <strain evidence="5 7">CRK0165</strain>
    </source>
</reference>